<keyword evidence="3" id="KW-0378">Hydrolase</keyword>
<dbReference type="InterPro" id="IPR036526">
    <property type="entry name" value="C-N_Hydrolase_sf"/>
</dbReference>
<organism evidence="3 4">
    <name type="scientific">Brevibacterium gallinarum</name>
    <dbReference type="NCBI Taxonomy" id="2762220"/>
    <lineage>
        <taxon>Bacteria</taxon>
        <taxon>Bacillati</taxon>
        <taxon>Actinomycetota</taxon>
        <taxon>Actinomycetes</taxon>
        <taxon>Micrococcales</taxon>
        <taxon>Brevibacteriaceae</taxon>
        <taxon>Brevibacterium</taxon>
    </lineage>
</organism>
<dbReference type="CDD" id="cd07581">
    <property type="entry name" value="nitrilase_3"/>
    <property type="match status" value="1"/>
</dbReference>
<dbReference type="PROSITE" id="PS50263">
    <property type="entry name" value="CN_HYDROLASE"/>
    <property type="match status" value="1"/>
</dbReference>
<dbReference type="GO" id="GO:0016787">
    <property type="term" value="F:hydrolase activity"/>
    <property type="evidence" value="ECO:0007669"/>
    <property type="project" value="UniProtKB-KW"/>
</dbReference>
<evidence type="ECO:0000256" key="1">
    <source>
        <dbReference type="ARBA" id="ARBA00010613"/>
    </source>
</evidence>
<protein>
    <submittedName>
        <fullName evidence="3">Carbon-nitrogen hydrolase family protein</fullName>
    </submittedName>
</protein>
<comment type="caution">
    <text evidence="3">The sequence shown here is derived from an EMBL/GenBank/DDBJ whole genome shotgun (WGS) entry which is preliminary data.</text>
</comment>
<feature type="domain" description="CN hydrolase" evidence="2">
    <location>
        <begin position="1"/>
        <end position="238"/>
    </location>
</feature>
<gene>
    <name evidence="3" type="ORF">H9634_13035</name>
</gene>
<reference evidence="3 4" key="1">
    <citation type="submission" date="2020-08" db="EMBL/GenBank/DDBJ databases">
        <title>A Genomic Blueprint of the Chicken Gut Microbiome.</title>
        <authorList>
            <person name="Gilroy R."/>
            <person name="Ravi A."/>
            <person name="Getino M."/>
            <person name="Pursley I."/>
            <person name="Horton D.L."/>
            <person name="Alikhan N.-F."/>
            <person name="Baker D."/>
            <person name="Gharbi K."/>
            <person name="Hall N."/>
            <person name="Watson M."/>
            <person name="Adriaenssens E.M."/>
            <person name="Foster-Nyarko E."/>
            <person name="Jarju S."/>
            <person name="Secka A."/>
            <person name="Antonio M."/>
            <person name="Oren A."/>
            <person name="Chaudhuri R."/>
            <person name="La Ragione R.M."/>
            <person name="Hildebrand F."/>
            <person name="Pallen M.J."/>
        </authorList>
    </citation>
    <scope>NUCLEOTIDE SEQUENCE [LARGE SCALE GENOMIC DNA]</scope>
    <source>
        <strain evidence="3 4">Re57</strain>
    </source>
</reference>
<dbReference type="Gene3D" id="3.60.110.10">
    <property type="entry name" value="Carbon-nitrogen hydrolase"/>
    <property type="match status" value="1"/>
</dbReference>
<dbReference type="EMBL" id="JACSPY010000018">
    <property type="protein sequence ID" value="MBD8021704.1"/>
    <property type="molecule type" value="Genomic_DNA"/>
</dbReference>
<name>A0ABR8WX90_9MICO</name>
<dbReference type="Pfam" id="PF00795">
    <property type="entry name" value="CN_hydrolase"/>
    <property type="match status" value="1"/>
</dbReference>
<evidence type="ECO:0000313" key="4">
    <source>
        <dbReference type="Proteomes" id="UP000651517"/>
    </source>
</evidence>
<accession>A0ABR8WX90</accession>
<dbReference type="SUPFAM" id="SSF56317">
    <property type="entry name" value="Carbon-nitrogen hydrolase"/>
    <property type="match status" value="1"/>
</dbReference>
<keyword evidence="4" id="KW-1185">Reference proteome</keyword>
<evidence type="ECO:0000313" key="3">
    <source>
        <dbReference type="EMBL" id="MBD8021704.1"/>
    </source>
</evidence>
<proteinExistence type="inferred from homology"/>
<dbReference type="PANTHER" id="PTHR23088">
    <property type="entry name" value="NITRILASE-RELATED"/>
    <property type="match status" value="1"/>
</dbReference>
<comment type="similarity">
    <text evidence="1">Belongs to the carbon-nitrogen hydrolase superfamily. NIT1/NIT2 family.</text>
</comment>
<dbReference type="Proteomes" id="UP000651517">
    <property type="component" value="Unassembled WGS sequence"/>
</dbReference>
<dbReference type="PANTHER" id="PTHR23088:SF27">
    <property type="entry name" value="DEAMINATED GLUTATHIONE AMIDASE"/>
    <property type="match status" value="1"/>
</dbReference>
<dbReference type="InterPro" id="IPR003010">
    <property type="entry name" value="C-N_Hydrolase"/>
</dbReference>
<evidence type="ECO:0000259" key="2">
    <source>
        <dbReference type="PROSITE" id="PS50263"/>
    </source>
</evidence>
<dbReference type="InterPro" id="IPR001110">
    <property type="entry name" value="UPF0012_CS"/>
</dbReference>
<dbReference type="PROSITE" id="PS01227">
    <property type="entry name" value="UPF0012"/>
    <property type="match status" value="1"/>
</dbReference>
<sequence length="267" mass="29284">MKVAVGQFPVAEDWQTNIDMAGFLMDRAETAGVDLLVLPEGIMTRFIDRKELIRDAAQALDGPFVTAMLDLSRDRRVTVIFGIHESSAEPRPFNTLVAIQNGEVRGVYRKLHLYDAFAAVESENVRSGDERPPIIDVCGFNVGLMTCYDVRFPELARDLADRGAEIVALPAAWAAGRTKEFQWATLVSARALDATVFVAASGESGPACVGGSRIIDPLGMPLATCTQETDLATATLSKHQLKESRIKLPVLQHRRYELSFKPEHTVA</sequence>